<keyword evidence="1" id="KW-0812">Transmembrane</keyword>
<name>A0ABT9FNM9_9BACL</name>
<evidence type="ECO:0000313" key="2">
    <source>
        <dbReference type="EMBL" id="MDP4096336.1"/>
    </source>
</evidence>
<dbReference type="RefSeq" id="WP_305753953.1">
    <property type="nucleotide sequence ID" value="NZ_JAPCKK010000011.1"/>
</dbReference>
<protein>
    <submittedName>
        <fullName evidence="2">YjcZ family sporulation protein</fullName>
    </submittedName>
</protein>
<keyword evidence="3" id="KW-1185">Reference proteome</keyword>
<comment type="caution">
    <text evidence="2">The sequence shown here is derived from an EMBL/GenBank/DDBJ whole genome shotgun (WGS) entry which is preliminary data.</text>
</comment>
<dbReference type="Proteomes" id="UP001241848">
    <property type="component" value="Unassembled WGS sequence"/>
</dbReference>
<accession>A0ABT9FNM9</accession>
<organism evidence="2 3">
    <name type="scientific">Paenibacillus zeirhizosphaerae</name>
    <dbReference type="NCBI Taxonomy" id="2987519"/>
    <lineage>
        <taxon>Bacteria</taxon>
        <taxon>Bacillati</taxon>
        <taxon>Bacillota</taxon>
        <taxon>Bacilli</taxon>
        <taxon>Bacillales</taxon>
        <taxon>Paenibacillaceae</taxon>
        <taxon>Paenibacillus</taxon>
    </lineage>
</organism>
<evidence type="ECO:0000256" key="1">
    <source>
        <dbReference type="SAM" id="Phobius"/>
    </source>
</evidence>
<keyword evidence="1" id="KW-1133">Transmembrane helix</keyword>
<dbReference type="EMBL" id="JAPCKK010000011">
    <property type="protein sequence ID" value="MDP4096336.1"/>
    <property type="molecule type" value="Genomic_DNA"/>
</dbReference>
<reference evidence="2 3" key="1">
    <citation type="submission" date="2022-10" db="EMBL/GenBank/DDBJ databases">
        <title>Paenibacillus description and whole genome data of maize root bacterial community.</title>
        <authorList>
            <person name="Marton D."/>
            <person name="Farkas M."/>
            <person name="Cserhati M."/>
        </authorList>
    </citation>
    <scope>NUCLEOTIDE SEQUENCE [LARGE SCALE GENOMIC DNA]</scope>
    <source>
        <strain evidence="2 3">P96</strain>
    </source>
</reference>
<sequence length="34" mass="3531">MSGYVGAAPIAGGYTSTTAILVLYILLVIILQTF</sequence>
<feature type="transmembrane region" description="Helical" evidence="1">
    <location>
        <begin position="12"/>
        <end position="31"/>
    </location>
</feature>
<gene>
    <name evidence="2" type="ORF">OIN60_06085</name>
</gene>
<evidence type="ECO:0000313" key="3">
    <source>
        <dbReference type="Proteomes" id="UP001241848"/>
    </source>
</evidence>
<keyword evidence="1" id="KW-0472">Membrane</keyword>
<proteinExistence type="predicted"/>